<gene>
    <name evidence="11" type="ORF">F0L68_08645</name>
</gene>
<evidence type="ECO:0000256" key="6">
    <source>
        <dbReference type="ARBA" id="ARBA00022989"/>
    </source>
</evidence>
<dbReference type="Pfam" id="PF07690">
    <property type="entry name" value="MFS_1"/>
    <property type="match status" value="1"/>
</dbReference>
<dbReference type="EMBL" id="VUOB01000013">
    <property type="protein sequence ID" value="KAA2264105.1"/>
    <property type="molecule type" value="Genomic_DNA"/>
</dbReference>
<feature type="region of interest" description="Disordered" evidence="8">
    <location>
        <begin position="411"/>
        <end position="432"/>
    </location>
</feature>
<keyword evidence="12" id="KW-1185">Reference proteome</keyword>
<dbReference type="PROSITE" id="PS00216">
    <property type="entry name" value="SUGAR_TRANSPORT_1"/>
    <property type="match status" value="1"/>
</dbReference>
<keyword evidence="3" id="KW-0813">Transport</keyword>
<sequence>MTLAVTAAGLAAFALLYAPQAVLPQLAAEFGLRPGGASLAVSAATGALALTVLPIAALSEVVGRRPVMITAVVVAAVLGLALPFAPSYPVLIALRVAQGAAVAGLPAVAMAYLAEEVGVAGIGAAIGAMVAGNSVGGMSGRLLSGFSVGWLGWRGAVAAVGVFGAACAVLLVICLPRQRSGRRAARRTTSVLGGLRAAVSDPVLLAQYAVGALAMGSFVALYNVIGFRLAAPPLSLSPSVASLVFLAYAVGGVCSALAGRVADRLGRVPVLLGALAVTVAGALVTLPDAVPAVAVGFALFTGGFFAAHSVASGWVGARAPAHARGQASGLYLGAYYLGSSTGGTAGSAAFEAWGWGGLVAVSGGWLAVAALAVLGARTAQKSSGTSIGCPEGASVVSPIVGSVTLPAVSPSLTDRTSTGTSTTTAIGKVPPS</sequence>
<evidence type="ECO:0000256" key="1">
    <source>
        <dbReference type="ARBA" id="ARBA00004651"/>
    </source>
</evidence>
<dbReference type="OrthoDB" id="63984at2"/>
<dbReference type="Gene3D" id="1.20.1250.20">
    <property type="entry name" value="MFS general substrate transporter like domains"/>
    <property type="match status" value="1"/>
</dbReference>
<keyword evidence="7 9" id="KW-0472">Membrane</keyword>
<dbReference type="PROSITE" id="PS50850">
    <property type="entry name" value="MFS"/>
    <property type="match status" value="1"/>
</dbReference>
<evidence type="ECO:0000256" key="7">
    <source>
        <dbReference type="ARBA" id="ARBA00023136"/>
    </source>
</evidence>
<accession>A0A5B2XLV8</accession>
<feature type="domain" description="Major facilitator superfamily (MFS) profile" evidence="10">
    <location>
        <begin position="1"/>
        <end position="381"/>
    </location>
</feature>
<evidence type="ECO:0000256" key="3">
    <source>
        <dbReference type="ARBA" id="ARBA00022448"/>
    </source>
</evidence>
<keyword evidence="6 9" id="KW-1133">Transmembrane helix</keyword>
<dbReference type="InterPro" id="IPR036259">
    <property type="entry name" value="MFS_trans_sf"/>
</dbReference>
<dbReference type="CDD" id="cd17324">
    <property type="entry name" value="MFS_NepI_like"/>
    <property type="match status" value="1"/>
</dbReference>
<dbReference type="SUPFAM" id="SSF103473">
    <property type="entry name" value="MFS general substrate transporter"/>
    <property type="match status" value="1"/>
</dbReference>
<evidence type="ECO:0000256" key="9">
    <source>
        <dbReference type="SAM" id="Phobius"/>
    </source>
</evidence>
<evidence type="ECO:0000256" key="5">
    <source>
        <dbReference type="ARBA" id="ARBA00022692"/>
    </source>
</evidence>
<dbReference type="AlphaFoldDB" id="A0A5B2XLV8"/>
<evidence type="ECO:0000256" key="2">
    <source>
        <dbReference type="ARBA" id="ARBA00008335"/>
    </source>
</evidence>
<evidence type="ECO:0000313" key="12">
    <source>
        <dbReference type="Proteomes" id="UP000323454"/>
    </source>
</evidence>
<keyword evidence="4" id="KW-1003">Cell membrane</keyword>
<feature type="transmembrane region" description="Helical" evidence="9">
    <location>
        <begin position="119"/>
        <end position="136"/>
    </location>
</feature>
<comment type="subcellular location">
    <subcellularLocation>
        <location evidence="1">Cell membrane</location>
        <topology evidence="1">Multi-pass membrane protein</topology>
    </subcellularLocation>
</comment>
<evidence type="ECO:0000256" key="8">
    <source>
        <dbReference type="SAM" id="MobiDB-lite"/>
    </source>
</evidence>
<feature type="transmembrane region" description="Helical" evidence="9">
    <location>
        <begin position="292"/>
        <end position="317"/>
    </location>
</feature>
<feature type="transmembrane region" description="Helical" evidence="9">
    <location>
        <begin position="92"/>
        <end position="112"/>
    </location>
</feature>
<protein>
    <submittedName>
        <fullName evidence="11">MFS transporter</fullName>
    </submittedName>
</protein>
<dbReference type="InterPro" id="IPR020846">
    <property type="entry name" value="MFS_dom"/>
</dbReference>
<evidence type="ECO:0000256" key="4">
    <source>
        <dbReference type="ARBA" id="ARBA00022475"/>
    </source>
</evidence>
<comment type="similarity">
    <text evidence="2">Belongs to the major facilitator superfamily.</text>
</comment>
<feature type="transmembrane region" description="Helical" evidence="9">
    <location>
        <begin position="237"/>
        <end position="258"/>
    </location>
</feature>
<dbReference type="Proteomes" id="UP000323454">
    <property type="component" value="Unassembled WGS sequence"/>
</dbReference>
<organism evidence="11 12">
    <name type="scientific">Solihabitans fulvus</name>
    <dbReference type="NCBI Taxonomy" id="1892852"/>
    <lineage>
        <taxon>Bacteria</taxon>
        <taxon>Bacillati</taxon>
        <taxon>Actinomycetota</taxon>
        <taxon>Actinomycetes</taxon>
        <taxon>Pseudonocardiales</taxon>
        <taxon>Pseudonocardiaceae</taxon>
        <taxon>Solihabitans</taxon>
    </lineage>
</organism>
<feature type="compositionally biased region" description="Low complexity" evidence="8">
    <location>
        <begin position="411"/>
        <end position="424"/>
    </location>
</feature>
<dbReference type="GO" id="GO:0022857">
    <property type="term" value="F:transmembrane transporter activity"/>
    <property type="evidence" value="ECO:0007669"/>
    <property type="project" value="InterPro"/>
</dbReference>
<feature type="transmembrane region" description="Helical" evidence="9">
    <location>
        <begin position="34"/>
        <end position="55"/>
    </location>
</feature>
<reference evidence="11 12" key="2">
    <citation type="submission" date="2019-09" db="EMBL/GenBank/DDBJ databases">
        <authorList>
            <person name="Jin C."/>
        </authorList>
    </citation>
    <scope>NUCLEOTIDE SEQUENCE [LARGE SCALE GENOMIC DNA]</scope>
    <source>
        <strain evidence="11 12">AN110305</strain>
    </source>
</reference>
<dbReference type="InterPro" id="IPR005829">
    <property type="entry name" value="Sugar_transporter_CS"/>
</dbReference>
<proteinExistence type="inferred from homology"/>
<feature type="transmembrane region" description="Helical" evidence="9">
    <location>
        <begin position="270"/>
        <end position="286"/>
    </location>
</feature>
<evidence type="ECO:0000313" key="11">
    <source>
        <dbReference type="EMBL" id="KAA2264105.1"/>
    </source>
</evidence>
<comment type="caution">
    <text evidence="11">The sequence shown here is derived from an EMBL/GenBank/DDBJ whole genome shotgun (WGS) entry which is preliminary data.</text>
</comment>
<feature type="transmembrane region" description="Helical" evidence="9">
    <location>
        <begin position="67"/>
        <end position="86"/>
    </location>
</feature>
<feature type="transmembrane region" description="Helical" evidence="9">
    <location>
        <begin position="355"/>
        <end position="376"/>
    </location>
</feature>
<dbReference type="PANTHER" id="PTHR43271:SF1">
    <property type="entry name" value="INNER MEMBRANE TRANSPORT PROTEIN YNFM"/>
    <property type="match status" value="1"/>
</dbReference>
<evidence type="ECO:0000259" key="10">
    <source>
        <dbReference type="PROSITE" id="PS50850"/>
    </source>
</evidence>
<dbReference type="GO" id="GO:0005886">
    <property type="term" value="C:plasma membrane"/>
    <property type="evidence" value="ECO:0007669"/>
    <property type="project" value="UniProtKB-SubCell"/>
</dbReference>
<feature type="transmembrane region" description="Helical" evidence="9">
    <location>
        <begin position="205"/>
        <end position="225"/>
    </location>
</feature>
<dbReference type="PANTHER" id="PTHR43271">
    <property type="entry name" value="BLL2771 PROTEIN"/>
    <property type="match status" value="1"/>
</dbReference>
<name>A0A5B2XLV8_9PSEU</name>
<dbReference type="InterPro" id="IPR011701">
    <property type="entry name" value="MFS"/>
</dbReference>
<keyword evidence="5 9" id="KW-0812">Transmembrane</keyword>
<reference evidence="11 12" key="1">
    <citation type="submission" date="2019-09" db="EMBL/GenBank/DDBJ databases">
        <title>Goodfellowia gen. nov., a new genus of the Pseudonocardineae related to Actinoalloteichus, containing Goodfellowia coeruleoviolacea gen. nov., comb. nov. gen. nov., comb. nov.</title>
        <authorList>
            <person name="Labeda D."/>
        </authorList>
    </citation>
    <scope>NUCLEOTIDE SEQUENCE [LARGE SCALE GENOMIC DNA]</scope>
    <source>
        <strain evidence="11 12">AN110305</strain>
    </source>
</reference>
<feature type="transmembrane region" description="Helical" evidence="9">
    <location>
        <begin position="329"/>
        <end position="349"/>
    </location>
</feature>
<feature type="transmembrane region" description="Helical" evidence="9">
    <location>
        <begin position="156"/>
        <end position="176"/>
    </location>
</feature>